<protein>
    <submittedName>
        <fullName evidence="1">Uncharacterized protein</fullName>
    </submittedName>
</protein>
<reference evidence="1 2" key="1">
    <citation type="submission" date="2023-04" db="EMBL/GenBank/DDBJ databases">
        <title>Genome Encyclopedia of Bacteria and Archaea VI: Functional Genomics of Type Strains.</title>
        <authorList>
            <person name="Whitman W."/>
        </authorList>
    </citation>
    <scope>NUCLEOTIDE SEQUENCE [LARGE SCALE GENOMIC DNA]</scope>
    <source>
        <strain evidence="1 2">SG_E_30_P1</strain>
    </source>
</reference>
<organism evidence="1 2">
    <name type="scientific">Antiquaquibacter oligotrophicus</name>
    <dbReference type="NCBI Taxonomy" id="2880260"/>
    <lineage>
        <taxon>Bacteria</taxon>
        <taxon>Bacillati</taxon>
        <taxon>Actinomycetota</taxon>
        <taxon>Actinomycetes</taxon>
        <taxon>Micrococcales</taxon>
        <taxon>Microbacteriaceae</taxon>
        <taxon>Antiquaquibacter</taxon>
    </lineage>
</organism>
<dbReference type="EMBL" id="JARXVQ010000001">
    <property type="protein sequence ID" value="MDH6180317.1"/>
    <property type="molecule type" value="Genomic_DNA"/>
</dbReference>
<keyword evidence="2" id="KW-1185">Reference proteome</keyword>
<proteinExistence type="predicted"/>
<gene>
    <name evidence="1" type="ORF">M2152_000499</name>
</gene>
<dbReference type="RefSeq" id="WP_322132678.1">
    <property type="nucleotide sequence ID" value="NZ_CP085036.1"/>
</dbReference>
<sequence length="261" mass="28797">MKIQRRVIGHGSPAVSAQLAALGFRVSPTSFFGFWIDEDDPRLSAVAQITTISSLSQTIFTRAEIDEAEWVQPLASGRWAYPQPERGFGYKHSTYDSSNACASCGVGRVQVAPFRVNRDPKSRRRNFFQLHWITDEFFVTPELARDVFWKFGITTREVLGTSARVRESVVQVEITEAVEVDTNFLVGHACRDCGTTKYEPVARGPSPAPVADCSAHLVRSRQWFGSGGSAGNMILMSQALRTALVNAAASGLVLRPTFPRK</sequence>
<evidence type="ECO:0000313" key="2">
    <source>
        <dbReference type="Proteomes" id="UP001160142"/>
    </source>
</evidence>
<accession>A0ABT6KMG5</accession>
<evidence type="ECO:0000313" key="1">
    <source>
        <dbReference type="EMBL" id="MDH6180317.1"/>
    </source>
</evidence>
<name>A0ABT6KMG5_9MICO</name>
<dbReference type="Proteomes" id="UP001160142">
    <property type="component" value="Unassembled WGS sequence"/>
</dbReference>
<comment type="caution">
    <text evidence="1">The sequence shown here is derived from an EMBL/GenBank/DDBJ whole genome shotgun (WGS) entry which is preliminary data.</text>
</comment>